<feature type="domain" description="VPS10" evidence="7">
    <location>
        <begin position="749"/>
        <end position="1362"/>
    </location>
</feature>
<dbReference type="GO" id="GO:0005794">
    <property type="term" value="C:Golgi apparatus"/>
    <property type="evidence" value="ECO:0007669"/>
    <property type="project" value="TreeGrafter"/>
</dbReference>
<feature type="transmembrane region" description="Helical" evidence="5">
    <location>
        <begin position="2068"/>
        <end position="2087"/>
    </location>
</feature>
<reference evidence="8 9" key="1">
    <citation type="submission" date="2016-07" db="EMBL/GenBank/DDBJ databases">
        <title>Pervasive Adenine N6-methylation of Active Genes in Fungi.</title>
        <authorList>
            <consortium name="DOE Joint Genome Institute"/>
            <person name="Mondo S.J."/>
            <person name="Dannebaum R.O."/>
            <person name="Kuo R.C."/>
            <person name="Labutti K."/>
            <person name="Haridas S."/>
            <person name="Kuo A."/>
            <person name="Salamov A."/>
            <person name="Ahrendt S.R."/>
            <person name="Lipzen A."/>
            <person name="Sullivan W."/>
            <person name="Andreopoulos W.B."/>
            <person name="Clum A."/>
            <person name="Lindquist E."/>
            <person name="Daum C."/>
            <person name="Ramamoorthy G.K."/>
            <person name="Gryganskyi A."/>
            <person name="Culley D."/>
            <person name="Magnuson J.K."/>
            <person name="James T.Y."/>
            <person name="O'Malley M.A."/>
            <person name="Stajich J.E."/>
            <person name="Spatafora J.W."/>
            <person name="Visel A."/>
            <person name="Grigoriev I.V."/>
        </authorList>
    </citation>
    <scope>NUCLEOTIDE SEQUENCE [LARGE SCALE GENOMIC DNA]</scope>
    <source>
        <strain evidence="8 9">NRRL 2496</strain>
    </source>
</reference>
<dbReference type="Pfam" id="PF15902">
    <property type="entry name" value="Sortilin-Vps10"/>
    <property type="match status" value="3"/>
</dbReference>
<evidence type="ECO:0000259" key="7">
    <source>
        <dbReference type="SMART" id="SM00602"/>
    </source>
</evidence>
<protein>
    <recommendedName>
        <fullName evidence="7">VPS10 domain-containing protein</fullName>
    </recommendedName>
</protein>
<feature type="signal peptide" evidence="6">
    <location>
        <begin position="1"/>
        <end position="39"/>
    </location>
</feature>
<proteinExistence type="predicted"/>
<organism evidence="8 9">
    <name type="scientific">Syncephalastrum racemosum</name>
    <name type="common">Filamentous fungus</name>
    <dbReference type="NCBI Taxonomy" id="13706"/>
    <lineage>
        <taxon>Eukaryota</taxon>
        <taxon>Fungi</taxon>
        <taxon>Fungi incertae sedis</taxon>
        <taxon>Mucoromycota</taxon>
        <taxon>Mucoromycotina</taxon>
        <taxon>Mucoromycetes</taxon>
        <taxon>Mucorales</taxon>
        <taxon>Syncephalastraceae</taxon>
        <taxon>Syncephalastrum</taxon>
    </lineage>
</organism>
<dbReference type="Proteomes" id="UP000242180">
    <property type="component" value="Unassembled WGS sequence"/>
</dbReference>
<dbReference type="PANTHER" id="PTHR12106">
    <property type="entry name" value="SORTILIN RELATED"/>
    <property type="match status" value="1"/>
</dbReference>
<sequence length="2155" mass="241067">MAYNSWSRAPSGRGVLAISWLGIFLTALAALLYADPASAQQVAIEKTGFNNLPDKSFYFKDSNVILWLDANEHTLWRSEDHGKAWSKVTDVEADHAAYLYEHPFDSDKAYVLSKGKVHWRTTDKGKSWQKFETPVEPAAAPQLSFHADRPNYVIFLGFRCDLGGWTGVDCADEAYYTLSNFEEITLLRKHAASCIWSLSSPEFDNAPAKEIMCVESPKKSGFTSLLDPEELRLVQSEDFFHTEQPVNFGTGKDVKGVIAVSAINRFLVAAAKPSSTSSNMDLYVSEDGEKWHEAVFPSDTDLQEKAYTVVESTGQSLLVDVLSNPGASYGSLYKSNSNGTFFVKTLDYTNRNAMGIIDFERMQGVEGIMLANIVANHGQAATGAQKEIQTRMSFDDGSRWSPIKKVKGMDGNDMACTDGQGAECALHLHSVTTPHNSGQVFTSNAAVGVIMGVGHYGRNLWEYNECDTFLSTDGGLSWKMVQEGAHKYEFGDMGSLLLLVDDEKETDHVWWSKDRGNNWERLDLGMNIRARILTTDPESTSRNFLLIGTGRSSNTHVQAIHLDFTQVHARQCELIQDNDEKSDFEKWYARDLTDGPDCLLGHEQMFYRRKADRDCYVGRDFEDPVSEMKDCPCTENDYECDYNFVRTNDGKCERIGPDVIPEGFCKSKNDIYPASSGYRLIPGNTCKVGSDKMLSDPVDRPCSENALSPGLPTHAPADDVAKPSEDGIKRFETVFAAEVDQFLYFRESPAVLVRLRNGEVWHSEQHATHFTRVLEDAGAVHSVVLHEFENTRAYAVLENEIFVTEDRGKNWRRIQVPLAPSRKTVQVLDFHPLEKDWLLFIGDVQTTPHHSEAYISRDHGGNWDSMEMWVDKCIFGRDSKYDIQKETIYCSGYDSQQLGEENKLLRTTDWGATKEVLFDNVVEFFVIEDFMAAAISREGSLTLHVSVNGKDFAEAQFPPNQYIDRNTFTVVQSTTHSILLNIFKSVSYGKAHGALYKSNENGTFYHLSLDETNGNALGFVDFEKMNVDGIILANQVLNADELVGDRDVTKRVRTMISWDDGAHWQPLTHPKEFDCASKDCTLNLHSRTDIHGPGAIFTASGAPGLAMGVGNVGPDLLPYELSDTFLTRDAGHNWVRIRDGEHLYEFGDNGSLLVLINDEGPTNELLYSWDQGETWHFYQFSEPKIRVNTLTTDPKSSTLKFIIIGHSRDERRSQVIVTVDFSEVKLRPCELHKNDEEKSDFERWVPKDDEGEDACLLGKKSIYWRRKKDRVCISGDGPFMDPEVDENTCECRDTDFECDFGFWRNDKGECTYYGRHPDRPNECKPGTKFKGRSGYKKISKSSCSGGLNMEEEKEWDCGSGGEIESAKMTFTDEVLDYIYFTNTDRVIVRTADGKVWGSENDGRTWRDLFPDVNVIAVYQNPHFEERTYFITDGLVHYATVDKGSNFEQMATPLPPVMNIQGNALSFHNKEADYLIYLGESDCDTFLGGDCHSEAFYSHDNGRTWHSIGTYMRSCLWGRDGSIDKADLHAVFCEQYHDRKGNQRSFFGNPVQFISSVNYFTDSEHWFSDIAGVAVFGPYMIVAAANNGGANLRLMVSTDGKSFEEAHFPASFDLSPEAFTVMESVNSLWIHVSTNTHLGSEYGNIFTSNSAGTYFVQSLENANRNGAGIVDFEKMQGIDGIAIANKVDNPGQSNAGNPKKLSTVITMDAGGHWAALEAPARNSDGKAYDCADGKCHLQLHCYSERSNTRDLFSLSSAVGLMVGVGNVGSSLSPYNDGDMFLTRDAGKTWTEVQKGTHIWEFADQGALLILISDQEATNILKYTTNEGKTWNTYEFAQKNAKIKVKDIITQPDGTSQKYVIFGTERGTGASVAYHVDFSAIHPTKCNMDLSNPDTDDFELWSPSDSRGEQCLFGRETKYYRRIPDRDCYIGEKIVQPREEVRNCACKQEDFECDFNYVRDENGQCVLIPGMSPVIPECKDDMEFYYLPTGYRKTAATTCEGGLELDKGDKRWCPGKSYSSGRWVVYVVTPLAAAAALVACLHYRKHGRLGRIHLPDAATAQTTRIASHPLFAKVAGALLVIPVAIVGVLSRIPMPQSWSDVTGSMPHISLPSWLGGGNRNRGYSALGQDENATDVLLDDYDGSDQLLDEAEEDADEL</sequence>
<dbReference type="SUPFAM" id="SSF110296">
    <property type="entry name" value="Oligoxyloglucan reducing end-specific cellobiohydrolase"/>
    <property type="match status" value="4"/>
</dbReference>
<dbReference type="FunFam" id="3.30.60.270:FF:000005">
    <property type="entry name" value="Sortilin"/>
    <property type="match status" value="2"/>
</dbReference>
<evidence type="ECO:0000256" key="6">
    <source>
        <dbReference type="SAM" id="SignalP"/>
    </source>
</evidence>
<keyword evidence="5" id="KW-1133">Transmembrane helix</keyword>
<evidence type="ECO:0000256" key="3">
    <source>
        <dbReference type="ARBA" id="ARBA00023136"/>
    </source>
</evidence>
<dbReference type="GO" id="GO:0005829">
    <property type="term" value="C:cytosol"/>
    <property type="evidence" value="ECO:0007669"/>
    <property type="project" value="GOC"/>
</dbReference>
<dbReference type="GO" id="GO:0006896">
    <property type="term" value="P:Golgi to vacuole transport"/>
    <property type="evidence" value="ECO:0007669"/>
    <property type="project" value="TreeGrafter"/>
</dbReference>
<comment type="subcellular location">
    <subcellularLocation>
        <location evidence="1">Membrane</location>
    </subcellularLocation>
</comment>
<feature type="domain" description="VPS10" evidence="7">
    <location>
        <begin position="1384"/>
        <end position="2016"/>
    </location>
</feature>
<dbReference type="Gene3D" id="2.10.70.80">
    <property type="match status" value="3"/>
</dbReference>
<dbReference type="EMBL" id="MCGN01000010">
    <property type="protein sequence ID" value="ORY92132.1"/>
    <property type="molecule type" value="Genomic_DNA"/>
</dbReference>
<comment type="caution">
    <text evidence="8">The sequence shown here is derived from an EMBL/GenBank/DDBJ whole genome shotgun (WGS) entry which is preliminary data.</text>
</comment>
<dbReference type="GO" id="GO:0006895">
    <property type="term" value="P:Golgi to endosome transport"/>
    <property type="evidence" value="ECO:0007669"/>
    <property type="project" value="TreeGrafter"/>
</dbReference>
<dbReference type="STRING" id="13706.A0A1X2H2U4"/>
<accession>A0A1X2H2U4</accession>
<dbReference type="FunCoup" id="A0A1X2H2U4">
    <property type="interactions" value="140"/>
</dbReference>
<dbReference type="InterPro" id="IPR015943">
    <property type="entry name" value="WD40/YVTN_repeat-like_dom_sf"/>
</dbReference>
<evidence type="ECO:0000313" key="9">
    <source>
        <dbReference type="Proteomes" id="UP000242180"/>
    </source>
</evidence>
<evidence type="ECO:0000256" key="2">
    <source>
        <dbReference type="ARBA" id="ARBA00022737"/>
    </source>
</evidence>
<dbReference type="Pfam" id="PF15901">
    <property type="entry name" value="Sortilin_C"/>
    <property type="match status" value="3"/>
</dbReference>
<evidence type="ECO:0000256" key="1">
    <source>
        <dbReference type="ARBA" id="ARBA00004370"/>
    </source>
</evidence>
<keyword evidence="5" id="KW-0812">Transmembrane</keyword>
<name>A0A1X2H2U4_SYNRA</name>
<dbReference type="InterPro" id="IPR031777">
    <property type="entry name" value="Sortilin_C"/>
</dbReference>
<dbReference type="OrthoDB" id="443634at2759"/>
<keyword evidence="4" id="KW-0325">Glycoprotein</keyword>
<dbReference type="GO" id="GO:0006623">
    <property type="term" value="P:protein targeting to vacuole"/>
    <property type="evidence" value="ECO:0007669"/>
    <property type="project" value="TreeGrafter"/>
</dbReference>
<evidence type="ECO:0000313" key="8">
    <source>
        <dbReference type="EMBL" id="ORY92132.1"/>
    </source>
</evidence>
<dbReference type="Gene3D" id="2.130.10.10">
    <property type="entry name" value="YVTN repeat-like/Quinoprotein amine dehydrogenase"/>
    <property type="match status" value="5"/>
</dbReference>
<dbReference type="OMA" id="ATMSEFI"/>
<dbReference type="PANTHER" id="PTHR12106:SF27">
    <property type="entry name" value="SORTILIN-RELATED RECEPTOR"/>
    <property type="match status" value="1"/>
</dbReference>
<dbReference type="InParanoid" id="A0A1X2H2U4"/>
<feature type="transmembrane region" description="Helical" evidence="5">
    <location>
        <begin position="2021"/>
        <end position="2041"/>
    </location>
</feature>
<dbReference type="SMART" id="SM00602">
    <property type="entry name" value="VPS10"/>
    <property type="match status" value="3"/>
</dbReference>
<gene>
    <name evidence="8" type="ORF">BCR43DRAFT_497843</name>
</gene>
<keyword evidence="9" id="KW-1185">Reference proteome</keyword>
<keyword evidence="6" id="KW-0732">Signal</keyword>
<feature type="chain" id="PRO_5012823738" description="VPS10 domain-containing protein" evidence="6">
    <location>
        <begin position="40"/>
        <end position="2155"/>
    </location>
</feature>
<dbReference type="Gene3D" id="3.30.60.270">
    <property type="match status" value="3"/>
</dbReference>
<dbReference type="InterPro" id="IPR031778">
    <property type="entry name" value="Sortilin_N"/>
</dbReference>
<evidence type="ECO:0000256" key="4">
    <source>
        <dbReference type="ARBA" id="ARBA00023180"/>
    </source>
</evidence>
<dbReference type="InterPro" id="IPR006581">
    <property type="entry name" value="VPS10"/>
</dbReference>
<evidence type="ECO:0000256" key="5">
    <source>
        <dbReference type="SAM" id="Phobius"/>
    </source>
</evidence>
<dbReference type="GO" id="GO:0016020">
    <property type="term" value="C:membrane"/>
    <property type="evidence" value="ECO:0007669"/>
    <property type="project" value="UniProtKB-SubCell"/>
</dbReference>
<feature type="domain" description="VPS10" evidence="7">
    <location>
        <begin position="64"/>
        <end position="707"/>
    </location>
</feature>
<keyword evidence="2" id="KW-0677">Repeat</keyword>
<keyword evidence="3 5" id="KW-0472">Membrane</keyword>
<dbReference type="InterPro" id="IPR050310">
    <property type="entry name" value="VPS10-sortilin"/>
</dbReference>